<protein>
    <submittedName>
        <fullName evidence="1">Uncharacterized protein</fullName>
    </submittedName>
</protein>
<evidence type="ECO:0000313" key="2">
    <source>
        <dbReference type="Proteomes" id="UP000800096"/>
    </source>
</evidence>
<dbReference type="EMBL" id="ML979135">
    <property type="protein sequence ID" value="KAF1916557.1"/>
    <property type="molecule type" value="Genomic_DNA"/>
</dbReference>
<name>A0A6A5QRE8_AMPQU</name>
<accession>A0A6A5QRE8</accession>
<evidence type="ECO:0000313" key="1">
    <source>
        <dbReference type="EMBL" id="KAF1916557.1"/>
    </source>
</evidence>
<organism evidence="1 2">
    <name type="scientific">Ampelomyces quisqualis</name>
    <name type="common">Powdery mildew agent</name>
    <dbReference type="NCBI Taxonomy" id="50730"/>
    <lineage>
        <taxon>Eukaryota</taxon>
        <taxon>Fungi</taxon>
        <taxon>Dikarya</taxon>
        <taxon>Ascomycota</taxon>
        <taxon>Pezizomycotina</taxon>
        <taxon>Dothideomycetes</taxon>
        <taxon>Pleosporomycetidae</taxon>
        <taxon>Pleosporales</taxon>
        <taxon>Pleosporineae</taxon>
        <taxon>Phaeosphaeriaceae</taxon>
        <taxon>Ampelomyces</taxon>
    </lineage>
</organism>
<sequence length="57" mass="6290">MELNGSCSWAVCWVTCCCCFSFAGCGEMRGGRDFRGTWWAMGGQSMFFSLGLATWSL</sequence>
<keyword evidence="2" id="KW-1185">Reference proteome</keyword>
<gene>
    <name evidence="1" type="ORF">BDU57DRAFT_516738</name>
</gene>
<dbReference type="AlphaFoldDB" id="A0A6A5QRE8"/>
<reference evidence="1" key="1">
    <citation type="journal article" date="2020" name="Stud. Mycol.">
        <title>101 Dothideomycetes genomes: a test case for predicting lifestyles and emergence of pathogens.</title>
        <authorList>
            <person name="Haridas S."/>
            <person name="Albert R."/>
            <person name="Binder M."/>
            <person name="Bloem J."/>
            <person name="Labutti K."/>
            <person name="Salamov A."/>
            <person name="Andreopoulos B."/>
            <person name="Baker S."/>
            <person name="Barry K."/>
            <person name="Bills G."/>
            <person name="Bluhm B."/>
            <person name="Cannon C."/>
            <person name="Castanera R."/>
            <person name="Culley D."/>
            <person name="Daum C."/>
            <person name="Ezra D."/>
            <person name="Gonzalez J."/>
            <person name="Henrissat B."/>
            <person name="Kuo A."/>
            <person name="Liang C."/>
            <person name="Lipzen A."/>
            <person name="Lutzoni F."/>
            <person name="Magnuson J."/>
            <person name="Mondo S."/>
            <person name="Nolan M."/>
            <person name="Ohm R."/>
            <person name="Pangilinan J."/>
            <person name="Park H.-J."/>
            <person name="Ramirez L."/>
            <person name="Alfaro M."/>
            <person name="Sun H."/>
            <person name="Tritt A."/>
            <person name="Yoshinaga Y."/>
            <person name="Zwiers L.-H."/>
            <person name="Turgeon B."/>
            <person name="Goodwin S."/>
            <person name="Spatafora J."/>
            <person name="Crous P."/>
            <person name="Grigoriev I."/>
        </authorList>
    </citation>
    <scope>NUCLEOTIDE SEQUENCE</scope>
    <source>
        <strain evidence="1">HMLAC05119</strain>
    </source>
</reference>
<dbReference type="Proteomes" id="UP000800096">
    <property type="component" value="Unassembled WGS sequence"/>
</dbReference>
<proteinExistence type="predicted"/>